<organism evidence="1 2">
    <name type="scientific">Prochlorococcus marinus CUG1433</name>
    <dbReference type="NCBI Taxonomy" id="2774506"/>
    <lineage>
        <taxon>Bacteria</taxon>
        <taxon>Bacillati</taxon>
        <taxon>Cyanobacteriota</taxon>
        <taxon>Cyanophyceae</taxon>
        <taxon>Synechococcales</taxon>
        <taxon>Prochlorococcaceae</taxon>
        <taxon>Prochlorococcus</taxon>
    </lineage>
</organism>
<gene>
    <name evidence="1" type="ORF">JJ842_07965</name>
</gene>
<protein>
    <recommendedName>
        <fullName evidence="3">3-deoxy-manno-octulosonate cytidylyltransferase</fullName>
    </recommendedName>
</protein>
<dbReference type="Proteomes" id="UP000668060">
    <property type="component" value="Unassembled WGS sequence"/>
</dbReference>
<dbReference type="InterPro" id="IPR029044">
    <property type="entry name" value="Nucleotide-diphossugar_trans"/>
</dbReference>
<dbReference type="AlphaFoldDB" id="A0A9D9BWR1"/>
<sequence length="251" mass="28986">MINKNKLVIGVQCRISSSRLPGKALLKLEDTTVLGMCLTRAILSGYQVYLLTSEEKSDDILETEARNLGVDGIIRGSLKNVLSRFISLSNKTDADYIIRVTADNPLTEFRFINELSNFVISKNYLYATMNNKICPEGTNLEIFSSKALKDSFKNDKSEENLEHVTSHMREISIKEQFLINNYLGYKNNQYEKMSFTIDNLEDYVKVSKLIKKVKKEYNCDWRKDDFVSLIINYIKLKGTEFYTTRNHPLEN</sequence>
<dbReference type="PANTHER" id="PTHR42866">
    <property type="entry name" value="3-DEOXY-MANNO-OCTULOSONATE CYTIDYLYLTRANSFERASE"/>
    <property type="match status" value="1"/>
</dbReference>
<evidence type="ECO:0008006" key="3">
    <source>
        <dbReference type="Google" id="ProtNLM"/>
    </source>
</evidence>
<dbReference type="GO" id="GO:0005829">
    <property type="term" value="C:cytosol"/>
    <property type="evidence" value="ECO:0007669"/>
    <property type="project" value="TreeGrafter"/>
</dbReference>
<dbReference type="PANTHER" id="PTHR42866:SF1">
    <property type="entry name" value="SPORE COAT POLYSACCHARIDE BIOSYNTHESIS PROTEIN SPSF"/>
    <property type="match status" value="1"/>
</dbReference>
<dbReference type="Gene3D" id="3.90.550.10">
    <property type="entry name" value="Spore Coat Polysaccharide Biosynthesis Protein SpsA, Chain A"/>
    <property type="match status" value="1"/>
</dbReference>
<comment type="caution">
    <text evidence="1">The sequence shown here is derived from an EMBL/GenBank/DDBJ whole genome shotgun (WGS) entry which is preliminary data.</text>
</comment>
<accession>A0A9D9BWR1</accession>
<dbReference type="InterPro" id="IPR003329">
    <property type="entry name" value="Cytidylyl_trans"/>
</dbReference>
<dbReference type="EMBL" id="JAEPLN010000001">
    <property type="protein sequence ID" value="MBO6971845.1"/>
    <property type="molecule type" value="Genomic_DNA"/>
</dbReference>
<evidence type="ECO:0000313" key="1">
    <source>
        <dbReference type="EMBL" id="MBO6971845.1"/>
    </source>
</evidence>
<dbReference type="Pfam" id="PF02348">
    <property type="entry name" value="CTP_transf_3"/>
    <property type="match status" value="1"/>
</dbReference>
<dbReference type="SUPFAM" id="SSF53448">
    <property type="entry name" value="Nucleotide-diphospho-sugar transferases"/>
    <property type="match status" value="1"/>
</dbReference>
<proteinExistence type="predicted"/>
<name>A0A9D9BWR1_PROMR</name>
<reference evidence="1" key="1">
    <citation type="journal article" date="2021" name="Front. Mar. Sci.">
        <title>Genomes of Diverse Isolates of Prochlorococcus High-Light-Adapted Clade II in the Western Pacific Ocean.</title>
        <authorList>
            <person name="Yan W."/>
            <person name="Feng X."/>
            <person name="Zhang W."/>
            <person name="Nawaz M.Z."/>
            <person name="Luo T."/>
            <person name="Zhang R."/>
            <person name="Jiao N."/>
        </authorList>
    </citation>
    <scope>NUCLEOTIDE SEQUENCE</scope>
    <source>
        <strain evidence="1">CUG1433</strain>
    </source>
</reference>
<evidence type="ECO:0000313" key="2">
    <source>
        <dbReference type="Proteomes" id="UP000668060"/>
    </source>
</evidence>